<keyword evidence="12" id="KW-1185">Reference proteome</keyword>
<dbReference type="Proteomes" id="UP000619534">
    <property type="component" value="Unassembled WGS sequence"/>
</dbReference>
<dbReference type="InterPro" id="IPR012206">
    <property type="entry name" value="Fd_FixX"/>
</dbReference>
<dbReference type="PANTHER" id="PTHR43082:SF3">
    <property type="entry name" value="FERREDOXIN-LIKE PROTEIN YDIT"/>
    <property type="match status" value="1"/>
</dbReference>
<comment type="caution">
    <text evidence="11">The sequence shown here is derived from an EMBL/GenBank/DDBJ whole genome shotgun (WGS) entry which is preliminary data.</text>
</comment>
<dbReference type="SUPFAM" id="SSF54862">
    <property type="entry name" value="4Fe-4S ferredoxins"/>
    <property type="match status" value="1"/>
</dbReference>
<evidence type="ECO:0000256" key="4">
    <source>
        <dbReference type="ARBA" id="ARBA00022448"/>
    </source>
</evidence>
<protein>
    <recommendedName>
        <fullName evidence="3">Ferredoxin-like protein</fullName>
    </recommendedName>
</protein>
<accession>A0ABQ1NLB6</accession>
<evidence type="ECO:0000256" key="5">
    <source>
        <dbReference type="ARBA" id="ARBA00022723"/>
    </source>
</evidence>
<evidence type="ECO:0000259" key="10">
    <source>
        <dbReference type="PROSITE" id="PS51379"/>
    </source>
</evidence>
<evidence type="ECO:0000256" key="6">
    <source>
        <dbReference type="ARBA" id="ARBA00022982"/>
    </source>
</evidence>
<dbReference type="Pfam" id="PF05187">
    <property type="entry name" value="Fer4_ETF_QO"/>
    <property type="match status" value="1"/>
</dbReference>
<evidence type="ECO:0000256" key="9">
    <source>
        <dbReference type="ARBA" id="ARBA00023231"/>
    </source>
</evidence>
<evidence type="ECO:0000313" key="11">
    <source>
        <dbReference type="EMBL" id="GGC79814.1"/>
    </source>
</evidence>
<dbReference type="InterPro" id="IPR017896">
    <property type="entry name" value="4Fe4S_Fe-S-bd"/>
</dbReference>
<feature type="domain" description="4Fe-4S ferredoxin-type" evidence="10">
    <location>
        <begin position="54"/>
        <end position="83"/>
    </location>
</feature>
<dbReference type="InterPro" id="IPR017900">
    <property type="entry name" value="4Fe4S_Fe_S_CS"/>
</dbReference>
<dbReference type="PIRSF" id="PIRSF036548">
    <property type="entry name" value="Fdx_FixX"/>
    <property type="match status" value="1"/>
</dbReference>
<evidence type="ECO:0000256" key="2">
    <source>
        <dbReference type="ARBA" id="ARBA00009192"/>
    </source>
</evidence>
<keyword evidence="7" id="KW-0408">Iron</keyword>
<dbReference type="InterPro" id="IPR007859">
    <property type="entry name" value="ETF-QO/FixX_C"/>
</dbReference>
<proteinExistence type="predicted"/>
<keyword evidence="6" id="KW-0249">Electron transport</keyword>
<keyword evidence="8" id="KW-0411">Iron-sulfur</keyword>
<organism evidence="11 12">
    <name type="scientific">Thalassobacillus devorans</name>
    <dbReference type="NCBI Taxonomy" id="279813"/>
    <lineage>
        <taxon>Bacteria</taxon>
        <taxon>Bacillati</taxon>
        <taxon>Bacillota</taxon>
        <taxon>Bacilli</taxon>
        <taxon>Bacillales</taxon>
        <taxon>Bacillaceae</taxon>
        <taxon>Thalassobacillus</taxon>
    </lineage>
</organism>
<name>A0ABQ1NLB6_9BACI</name>
<dbReference type="PANTHER" id="PTHR43082">
    <property type="entry name" value="FERREDOXIN-LIKE"/>
    <property type="match status" value="1"/>
</dbReference>
<keyword evidence="4" id="KW-0813">Transport</keyword>
<dbReference type="PROSITE" id="PS00198">
    <property type="entry name" value="4FE4S_FER_1"/>
    <property type="match status" value="1"/>
</dbReference>
<dbReference type="RefSeq" id="WP_062447895.1">
    <property type="nucleotide sequence ID" value="NZ_BMCJ01000001.1"/>
</dbReference>
<evidence type="ECO:0000256" key="7">
    <source>
        <dbReference type="ARBA" id="ARBA00023004"/>
    </source>
</evidence>
<dbReference type="EMBL" id="BMCJ01000001">
    <property type="protein sequence ID" value="GGC79814.1"/>
    <property type="molecule type" value="Genomic_DNA"/>
</dbReference>
<evidence type="ECO:0000313" key="12">
    <source>
        <dbReference type="Proteomes" id="UP000619534"/>
    </source>
</evidence>
<dbReference type="Gene3D" id="3.30.70.20">
    <property type="match status" value="1"/>
</dbReference>
<evidence type="ECO:0000256" key="8">
    <source>
        <dbReference type="ARBA" id="ARBA00023014"/>
    </source>
</evidence>
<gene>
    <name evidence="11" type="ORF">GCM10007216_07890</name>
</gene>
<evidence type="ECO:0000256" key="3">
    <source>
        <dbReference type="ARBA" id="ARBA00020378"/>
    </source>
</evidence>
<keyword evidence="9" id="KW-0535">Nitrogen fixation</keyword>
<keyword evidence="5" id="KW-0479">Metal-binding</keyword>
<dbReference type="PROSITE" id="PS51379">
    <property type="entry name" value="4FE4S_FER_2"/>
    <property type="match status" value="1"/>
</dbReference>
<reference evidence="12" key="1">
    <citation type="journal article" date="2019" name="Int. J. Syst. Evol. Microbiol.">
        <title>The Global Catalogue of Microorganisms (GCM) 10K type strain sequencing project: providing services to taxonomists for standard genome sequencing and annotation.</title>
        <authorList>
            <consortium name="The Broad Institute Genomics Platform"/>
            <consortium name="The Broad Institute Genome Sequencing Center for Infectious Disease"/>
            <person name="Wu L."/>
            <person name="Ma J."/>
        </authorList>
    </citation>
    <scope>NUCLEOTIDE SEQUENCE [LARGE SCALE GENOMIC DNA]</scope>
    <source>
        <strain evidence="12">CCM 7282</strain>
    </source>
</reference>
<sequence length="94" mass="10811">MAKATIEEKQYLVRFRADKESHLKILDQTLCLEKCPDKPCTYFCPGEVYKFEGDRIQVGYEGCHECGSCRIGCPHDNIEWKYPKGGYGVVFRLA</sequence>
<comment type="function">
    <text evidence="1">Could be a 3Fe-4S cluster-containing protein.</text>
</comment>
<evidence type="ECO:0000256" key="1">
    <source>
        <dbReference type="ARBA" id="ARBA00003208"/>
    </source>
</evidence>
<comment type="similarity">
    <text evidence="2">To ferredoxins from P.putida and C.tartarivorum, ferredoxin I from A.vinelandii, ferredoxin II from D.desulfuricans.</text>
</comment>